<keyword evidence="3" id="KW-0808">Transferase</keyword>
<keyword evidence="3" id="KW-0863">Zinc-finger</keyword>
<gene>
    <name evidence="3" type="ORF">ADEAN_001053800</name>
</gene>
<sequence>MIQRSLFDFVKKTPVQKQDEVGTSAQQQKEQEQHTPIESDGGLSGPSSTEKEKDATKSPSRGSSSSSADFTIGSILFDPIETNKEKSEETPLAPVSVRKRERPVEHPKKKQQTFLDFGQSSGIGVRCPHCSMLYTALEEDRAFHQKYCARVKKEKQQNSGNKKQSQQDGNLYRLCTTVFANLSKSKGKIKEEGAVTVHSPPQSPHLSCYLLRCHKKGVTADKHVQTLLSSVGFFDALLEIAEYSVAFVLDSELRVVLAAVAGRPSTREQDPQIIQTGPNAYRRQQTFTFFDINYIYLPPPLSLPERELPAPLRANKVEQLFHPPSTAAKDAERRGRAAVVLTHSVQLALGTLASHILYGESLSPQQHFSYATAIFNTQRSEGEWMGEDLRQLVTSAVGEELVEHEEEHYSDNDDGDSVDKLSVVSYD</sequence>
<evidence type="ECO:0000313" key="4">
    <source>
        <dbReference type="Proteomes" id="UP000515908"/>
    </source>
</evidence>
<feature type="compositionally biased region" description="Low complexity" evidence="1">
    <location>
        <begin position="58"/>
        <end position="67"/>
    </location>
</feature>
<feature type="domain" description="N-acetyltransferase ESCO zinc-finger" evidence="2">
    <location>
        <begin position="112"/>
        <end position="150"/>
    </location>
</feature>
<name>A0A7G2CUJ9_9TRYP</name>
<feature type="compositionally biased region" description="Basic residues" evidence="1">
    <location>
        <begin position="97"/>
        <end position="111"/>
    </location>
</feature>
<feature type="region of interest" description="Disordered" evidence="1">
    <location>
        <begin position="1"/>
        <end position="112"/>
    </location>
</feature>
<evidence type="ECO:0000259" key="2">
    <source>
        <dbReference type="Pfam" id="PF13878"/>
    </source>
</evidence>
<dbReference type="GO" id="GO:0016740">
    <property type="term" value="F:transferase activity"/>
    <property type="evidence" value="ECO:0007669"/>
    <property type="project" value="UniProtKB-KW"/>
</dbReference>
<dbReference type="Proteomes" id="UP000515908">
    <property type="component" value="Chromosome 29"/>
</dbReference>
<keyword evidence="4" id="KW-1185">Reference proteome</keyword>
<dbReference type="Pfam" id="PF13878">
    <property type="entry name" value="zf-C2H2_3"/>
    <property type="match status" value="1"/>
</dbReference>
<accession>A0A7G2CUJ9</accession>
<dbReference type="AlphaFoldDB" id="A0A7G2CUJ9"/>
<organism evidence="3 4">
    <name type="scientific">Angomonas deanei</name>
    <dbReference type="NCBI Taxonomy" id="59799"/>
    <lineage>
        <taxon>Eukaryota</taxon>
        <taxon>Discoba</taxon>
        <taxon>Euglenozoa</taxon>
        <taxon>Kinetoplastea</taxon>
        <taxon>Metakinetoplastina</taxon>
        <taxon>Trypanosomatida</taxon>
        <taxon>Trypanosomatidae</taxon>
        <taxon>Strigomonadinae</taxon>
        <taxon>Angomonas</taxon>
    </lineage>
</organism>
<dbReference type="EMBL" id="LR877173">
    <property type="protein sequence ID" value="CAD2222979.1"/>
    <property type="molecule type" value="Genomic_DNA"/>
</dbReference>
<keyword evidence="3" id="KW-0862">Zinc</keyword>
<dbReference type="VEuPathDB" id="TriTrypDB:ADEAN_001053800"/>
<reference evidence="3 4" key="1">
    <citation type="submission" date="2020-08" db="EMBL/GenBank/DDBJ databases">
        <authorList>
            <person name="Newling K."/>
            <person name="Davey J."/>
            <person name="Forrester S."/>
        </authorList>
    </citation>
    <scope>NUCLEOTIDE SEQUENCE [LARGE SCALE GENOMIC DNA]</scope>
    <source>
        <strain evidence="4">Crithidia deanei Carvalho (ATCC PRA-265)</strain>
    </source>
</reference>
<protein>
    <submittedName>
        <fullName evidence="3">Zinc-finger of acetyl-transferase ESCO, putative</fullName>
    </submittedName>
</protein>
<evidence type="ECO:0000313" key="3">
    <source>
        <dbReference type="EMBL" id="CAD2222979.1"/>
    </source>
</evidence>
<dbReference type="InterPro" id="IPR028005">
    <property type="entry name" value="AcTrfase_ESCO_Znf_dom"/>
</dbReference>
<proteinExistence type="predicted"/>
<feature type="region of interest" description="Disordered" evidence="1">
    <location>
        <begin position="402"/>
        <end position="427"/>
    </location>
</feature>
<keyword evidence="3" id="KW-0479">Metal-binding</keyword>
<evidence type="ECO:0000256" key="1">
    <source>
        <dbReference type="SAM" id="MobiDB-lite"/>
    </source>
</evidence>
<dbReference type="GO" id="GO:0008270">
    <property type="term" value="F:zinc ion binding"/>
    <property type="evidence" value="ECO:0007669"/>
    <property type="project" value="UniProtKB-KW"/>
</dbReference>